<name>B4SAP6_PELPB</name>
<sequence>MTASKQQISAFLRDFKEKMKIWNILFRDDRGKNSQTLLNLELRPIERRKIITALEIDDYSEGPLEDNLNKGSEMWVFGKLVKRQEIYIKITMGAPGTSVICISFHIAEHKISYPFKREKNEKPDNRQGNDPEAGTANHGIPQK</sequence>
<feature type="region of interest" description="Disordered" evidence="1">
    <location>
        <begin position="115"/>
        <end position="143"/>
    </location>
</feature>
<protein>
    <recommendedName>
        <fullName evidence="4">Toxin</fullName>
    </recommendedName>
</protein>
<evidence type="ECO:0000256" key="1">
    <source>
        <dbReference type="SAM" id="MobiDB-lite"/>
    </source>
</evidence>
<dbReference type="RefSeq" id="WP_012506913.1">
    <property type="nucleotide sequence ID" value="NC_011060.1"/>
</dbReference>
<dbReference type="EMBL" id="CP001110">
    <property type="protein sequence ID" value="ACF42415.1"/>
    <property type="molecule type" value="Genomic_DNA"/>
</dbReference>
<dbReference type="KEGG" id="pph:Ppha_0058"/>
<keyword evidence="3" id="KW-1185">Reference proteome</keyword>
<dbReference type="AlphaFoldDB" id="B4SAP6"/>
<evidence type="ECO:0008006" key="4">
    <source>
        <dbReference type="Google" id="ProtNLM"/>
    </source>
</evidence>
<dbReference type="OrthoDB" id="1366475at2"/>
<dbReference type="HOGENOM" id="CLU_149158_0_0_10"/>
<organism evidence="2 3">
    <name type="scientific">Pelodictyon phaeoclathratiforme (strain DSM 5477 / BU-1)</name>
    <dbReference type="NCBI Taxonomy" id="324925"/>
    <lineage>
        <taxon>Bacteria</taxon>
        <taxon>Pseudomonadati</taxon>
        <taxon>Chlorobiota</taxon>
        <taxon>Chlorobiia</taxon>
        <taxon>Chlorobiales</taxon>
        <taxon>Chlorobiaceae</taxon>
        <taxon>Chlorobium/Pelodictyon group</taxon>
        <taxon>Pelodictyon</taxon>
    </lineage>
</organism>
<evidence type="ECO:0000313" key="2">
    <source>
        <dbReference type="EMBL" id="ACF42415.1"/>
    </source>
</evidence>
<reference evidence="2 3" key="1">
    <citation type="submission" date="2008-06" db="EMBL/GenBank/DDBJ databases">
        <title>Complete sequence of Pelodictyon phaeoclathratiforme BU-1.</title>
        <authorList>
            <consortium name="US DOE Joint Genome Institute"/>
            <person name="Lucas S."/>
            <person name="Copeland A."/>
            <person name="Lapidus A."/>
            <person name="Glavina del Rio T."/>
            <person name="Dalin E."/>
            <person name="Tice H."/>
            <person name="Bruce D."/>
            <person name="Goodwin L."/>
            <person name="Pitluck S."/>
            <person name="Schmutz J."/>
            <person name="Larimer F."/>
            <person name="Land M."/>
            <person name="Hauser L."/>
            <person name="Kyrpides N."/>
            <person name="Mikhailova N."/>
            <person name="Liu Z."/>
            <person name="Li T."/>
            <person name="Zhao F."/>
            <person name="Overmann J."/>
            <person name="Bryant D.A."/>
            <person name="Richardson P."/>
        </authorList>
    </citation>
    <scope>NUCLEOTIDE SEQUENCE [LARGE SCALE GENOMIC DNA]</scope>
    <source>
        <strain evidence="3">DSM 5477 / BU-1</strain>
    </source>
</reference>
<dbReference type="Proteomes" id="UP000002724">
    <property type="component" value="Chromosome"/>
</dbReference>
<gene>
    <name evidence="2" type="ordered locus">Ppha_0058</name>
</gene>
<dbReference type="eggNOG" id="ENOG5032TXT">
    <property type="taxonomic scope" value="Bacteria"/>
</dbReference>
<proteinExistence type="predicted"/>
<feature type="compositionally biased region" description="Basic and acidic residues" evidence="1">
    <location>
        <begin position="115"/>
        <end position="129"/>
    </location>
</feature>
<evidence type="ECO:0000313" key="3">
    <source>
        <dbReference type="Proteomes" id="UP000002724"/>
    </source>
</evidence>
<accession>B4SAP6</accession>